<dbReference type="PANTHER" id="PTHR36838">
    <property type="entry name" value="AUXIN EFFLUX CARRIER FAMILY PROTEIN"/>
    <property type="match status" value="1"/>
</dbReference>
<name>A0ABN3ATS3_9MICC</name>
<evidence type="ECO:0000256" key="1">
    <source>
        <dbReference type="ARBA" id="ARBA00004651"/>
    </source>
</evidence>
<dbReference type="InterPro" id="IPR038770">
    <property type="entry name" value="Na+/solute_symporter_sf"/>
</dbReference>
<dbReference type="EMBL" id="BAAAON010000001">
    <property type="protein sequence ID" value="GAA2174692.1"/>
    <property type="molecule type" value="Genomic_DNA"/>
</dbReference>
<reference evidence="10" key="1">
    <citation type="journal article" date="2019" name="Int. J. Syst. Evol. Microbiol.">
        <title>The Global Catalogue of Microorganisms (GCM) 10K type strain sequencing project: providing services to taxonomists for standard genome sequencing and annotation.</title>
        <authorList>
            <consortium name="The Broad Institute Genomics Platform"/>
            <consortium name="The Broad Institute Genome Sequencing Center for Infectious Disease"/>
            <person name="Wu L."/>
            <person name="Ma J."/>
        </authorList>
    </citation>
    <scope>NUCLEOTIDE SEQUENCE [LARGE SCALE GENOMIC DNA]</scope>
    <source>
        <strain evidence="10">JCM 14917</strain>
    </source>
</reference>
<dbReference type="PANTHER" id="PTHR36838:SF1">
    <property type="entry name" value="SLR1864 PROTEIN"/>
    <property type="match status" value="1"/>
</dbReference>
<feature type="transmembrane region" description="Helical" evidence="8">
    <location>
        <begin position="95"/>
        <end position="119"/>
    </location>
</feature>
<proteinExistence type="inferred from homology"/>
<keyword evidence="5 8" id="KW-0812">Transmembrane</keyword>
<evidence type="ECO:0000256" key="3">
    <source>
        <dbReference type="ARBA" id="ARBA00022448"/>
    </source>
</evidence>
<evidence type="ECO:0000256" key="4">
    <source>
        <dbReference type="ARBA" id="ARBA00022475"/>
    </source>
</evidence>
<dbReference type="Gene3D" id="1.20.1530.20">
    <property type="match status" value="1"/>
</dbReference>
<evidence type="ECO:0000256" key="7">
    <source>
        <dbReference type="ARBA" id="ARBA00023136"/>
    </source>
</evidence>
<feature type="transmembrane region" description="Helical" evidence="8">
    <location>
        <begin position="187"/>
        <end position="208"/>
    </location>
</feature>
<comment type="similarity">
    <text evidence="2">Belongs to the auxin efflux carrier (TC 2.A.69) family.</text>
</comment>
<dbReference type="RefSeq" id="WP_346027891.1">
    <property type="nucleotide sequence ID" value="NZ_BAAAON010000001.1"/>
</dbReference>
<keyword evidence="7 8" id="KW-0472">Membrane</keyword>
<evidence type="ECO:0000313" key="9">
    <source>
        <dbReference type="EMBL" id="GAA2174692.1"/>
    </source>
</evidence>
<protein>
    <submittedName>
        <fullName evidence="9">AEC family transporter</fullName>
    </submittedName>
</protein>
<feature type="transmembrane region" description="Helical" evidence="8">
    <location>
        <begin position="39"/>
        <end position="56"/>
    </location>
</feature>
<evidence type="ECO:0000313" key="10">
    <source>
        <dbReference type="Proteomes" id="UP001500974"/>
    </source>
</evidence>
<keyword evidence="4" id="KW-1003">Cell membrane</keyword>
<feature type="transmembrane region" description="Helical" evidence="8">
    <location>
        <begin position="6"/>
        <end position="27"/>
    </location>
</feature>
<evidence type="ECO:0000256" key="5">
    <source>
        <dbReference type="ARBA" id="ARBA00022692"/>
    </source>
</evidence>
<evidence type="ECO:0000256" key="8">
    <source>
        <dbReference type="SAM" id="Phobius"/>
    </source>
</evidence>
<gene>
    <name evidence="9" type="ORF">GCM10009784_14060</name>
</gene>
<dbReference type="InterPro" id="IPR004776">
    <property type="entry name" value="Mem_transp_PIN-like"/>
</dbReference>
<comment type="caution">
    <text evidence="9">The sequence shown here is derived from an EMBL/GenBank/DDBJ whole genome shotgun (WGS) entry which is preliminary data.</text>
</comment>
<feature type="transmembrane region" description="Helical" evidence="8">
    <location>
        <begin position="308"/>
        <end position="327"/>
    </location>
</feature>
<keyword evidence="3" id="KW-0813">Transport</keyword>
<feature type="transmembrane region" description="Helical" evidence="8">
    <location>
        <begin position="125"/>
        <end position="147"/>
    </location>
</feature>
<sequence length="328" mass="34070">MEGVLLGFGIVLALVGVGIVASILLPTRTRAMQEGLTPVIYYITNPALMFILLAETELAEVLSIYTPIALLVAAATAVVYALFSRFILKRPAAQTAVGAMASCYVNAGNIGIPIALYAVGSSAPVVSVLLAQLLVIAPVFLTIFAWCGRKTSPAGSSTAPGPAGGSQSQRRSPTLARTVLRSVANPVTLGTAAGALFAATSLTLPAIIWTPLEMLGQASIPLLLMVFGMSLRGQKPLAQRSLRADVVLGSVVKLALMPVIAWVVAYYLFRVEGTALLGVVAMAALPTAQNVFLFSAQFGLKVTLVRDIILMSSLLALPASLLVAVLLG</sequence>
<feature type="transmembrane region" description="Helical" evidence="8">
    <location>
        <begin position="246"/>
        <end position="269"/>
    </location>
</feature>
<dbReference type="Proteomes" id="UP001500974">
    <property type="component" value="Unassembled WGS sequence"/>
</dbReference>
<keyword evidence="10" id="KW-1185">Reference proteome</keyword>
<feature type="transmembrane region" description="Helical" evidence="8">
    <location>
        <begin position="275"/>
        <end position="296"/>
    </location>
</feature>
<accession>A0ABN3ATS3</accession>
<evidence type="ECO:0000256" key="2">
    <source>
        <dbReference type="ARBA" id="ARBA00010145"/>
    </source>
</evidence>
<organism evidence="9 10">
    <name type="scientific">Arthrobacter parietis</name>
    <dbReference type="NCBI Taxonomy" id="271434"/>
    <lineage>
        <taxon>Bacteria</taxon>
        <taxon>Bacillati</taxon>
        <taxon>Actinomycetota</taxon>
        <taxon>Actinomycetes</taxon>
        <taxon>Micrococcales</taxon>
        <taxon>Micrococcaceae</taxon>
        <taxon>Arthrobacter</taxon>
    </lineage>
</organism>
<dbReference type="Pfam" id="PF03547">
    <property type="entry name" value="Mem_trans"/>
    <property type="match status" value="1"/>
</dbReference>
<feature type="transmembrane region" description="Helical" evidence="8">
    <location>
        <begin position="214"/>
        <end position="234"/>
    </location>
</feature>
<feature type="transmembrane region" description="Helical" evidence="8">
    <location>
        <begin position="62"/>
        <end position="83"/>
    </location>
</feature>
<comment type="subcellular location">
    <subcellularLocation>
        <location evidence="1">Cell membrane</location>
        <topology evidence="1">Multi-pass membrane protein</topology>
    </subcellularLocation>
</comment>
<keyword evidence="6 8" id="KW-1133">Transmembrane helix</keyword>
<evidence type="ECO:0000256" key="6">
    <source>
        <dbReference type="ARBA" id="ARBA00022989"/>
    </source>
</evidence>